<protein>
    <submittedName>
        <fullName evidence="2">Uncharacterized protein</fullName>
    </submittedName>
</protein>
<gene>
    <name evidence="2" type="ORF">HK100_005103</name>
</gene>
<sequence length="373" mass="42325">MGDVAAMANDEFLKYTAAEHARKVDELREKFRITTEFAEVALEGSDGNQEKAAEGIARILERRRVAKEEAGRLKRLGKPTELKASEGGRGFFFATDRKLKSVAIAVGLVLAVSWTVQWVAYALPYWKGDSYHDAGFFQVCGIVDFGYDPVKNNLVVANRYPRICESVETYADRFIPIFNNYTQSYPQAQEWQRNAQYAIKLIVASRWLEGLSTAADMFFGLFALYFVVHPSRDDRRNARNWYYAIAGIALAPLLCIIDSAMSFSNFLNLGIGVFNYNTQEYFYFSGDAIYVCTGLDTFVQYFFLYWGSKYQFKISKEIRLREEQAQAIELQQAETGEIGISTQDSDGEVGVIEIKTDPRSNTLSNGNEELREN</sequence>
<evidence type="ECO:0000256" key="1">
    <source>
        <dbReference type="SAM" id="Phobius"/>
    </source>
</evidence>
<reference evidence="2" key="1">
    <citation type="submission" date="2020-05" db="EMBL/GenBank/DDBJ databases">
        <title>Phylogenomic resolution of chytrid fungi.</title>
        <authorList>
            <person name="Stajich J.E."/>
            <person name="Amses K."/>
            <person name="Simmons R."/>
            <person name="Seto K."/>
            <person name="Myers J."/>
            <person name="Bonds A."/>
            <person name="Quandt C.A."/>
            <person name="Barry K."/>
            <person name="Liu P."/>
            <person name="Grigoriev I."/>
            <person name="Longcore J.E."/>
            <person name="James T.Y."/>
        </authorList>
    </citation>
    <scope>NUCLEOTIDE SEQUENCE</scope>
    <source>
        <strain evidence="2">JEL0513</strain>
    </source>
</reference>
<comment type="caution">
    <text evidence="2">The sequence shown here is derived from an EMBL/GenBank/DDBJ whole genome shotgun (WGS) entry which is preliminary data.</text>
</comment>
<feature type="transmembrane region" description="Helical" evidence="1">
    <location>
        <begin position="210"/>
        <end position="228"/>
    </location>
</feature>
<keyword evidence="1" id="KW-1133">Transmembrane helix</keyword>
<keyword evidence="1" id="KW-0472">Membrane</keyword>
<keyword evidence="1" id="KW-0812">Transmembrane</keyword>
<evidence type="ECO:0000313" key="3">
    <source>
        <dbReference type="Proteomes" id="UP001211907"/>
    </source>
</evidence>
<feature type="transmembrane region" description="Helical" evidence="1">
    <location>
        <begin position="240"/>
        <end position="261"/>
    </location>
</feature>
<feature type="transmembrane region" description="Helical" evidence="1">
    <location>
        <begin position="281"/>
        <end position="306"/>
    </location>
</feature>
<evidence type="ECO:0000313" key="2">
    <source>
        <dbReference type="EMBL" id="KAJ3098436.1"/>
    </source>
</evidence>
<dbReference type="AlphaFoldDB" id="A0AAD5XC45"/>
<proteinExistence type="predicted"/>
<dbReference type="Proteomes" id="UP001211907">
    <property type="component" value="Unassembled WGS sequence"/>
</dbReference>
<feature type="transmembrane region" description="Helical" evidence="1">
    <location>
        <begin position="102"/>
        <end position="123"/>
    </location>
</feature>
<organism evidence="2 3">
    <name type="scientific">Physocladia obscura</name>
    <dbReference type="NCBI Taxonomy" id="109957"/>
    <lineage>
        <taxon>Eukaryota</taxon>
        <taxon>Fungi</taxon>
        <taxon>Fungi incertae sedis</taxon>
        <taxon>Chytridiomycota</taxon>
        <taxon>Chytridiomycota incertae sedis</taxon>
        <taxon>Chytridiomycetes</taxon>
        <taxon>Chytridiales</taxon>
        <taxon>Chytriomycetaceae</taxon>
        <taxon>Physocladia</taxon>
    </lineage>
</organism>
<accession>A0AAD5XC45</accession>
<dbReference type="EMBL" id="JADGJH010002421">
    <property type="protein sequence ID" value="KAJ3098436.1"/>
    <property type="molecule type" value="Genomic_DNA"/>
</dbReference>
<keyword evidence="3" id="KW-1185">Reference proteome</keyword>
<name>A0AAD5XC45_9FUNG</name>